<dbReference type="EMBL" id="OX459945">
    <property type="protein sequence ID" value="CAI9179604.1"/>
    <property type="molecule type" value="Genomic_DNA"/>
</dbReference>
<name>A0ABN9A0S5_RANTA</name>
<sequence>MKLFMKLLPKELRMDWILTQRMPVVATAVTERLLCVESHTKHFTCTAHVPSQQACIFWCCFSDAERDQVWGMKGTGGLVLRGGSGVDLSVAATDGAINCRLRLMK</sequence>
<dbReference type="Proteomes" id="UP001176941">
    <property type="component" value="Chromosome 9"/>
</dbReference>
<evidence type="ECO:0000313" key="2">
    <source>
        <dbReference type="Proteomes" id="UP001176941"/>
    </source>
</evidence>
<keyword evidence="2" id="KW-1185">Reference proteome</keyword>
<reference evidence="1" key="1">
    <citation type="submission" date="2023-04" db="EMBL/GenBank/DDBJ databases">
        <authorList>
            <consortium name="ELIXIR-Norway"/>
        </authorList>
    </citation>
    <scope>NUCLEOTIDE SEQUENCE [LARGE SCALE GENOMIC DNA]</scope>
</reference>
<protein>
    <submittedName>
        <fullName evidence="1">Uncharacterized protein</fullName>
    </submittedName>
</protein>
<accession>A0ABN9A0S5</accession>
<proteinExistence type="predicted"/>
<gene>
    <name evidence="1" type="ORF">MRATA1EN1_LOCUS28566</name>
</gene>
<organism evidence="1 2">
    <name type="scientific">Rangifer tarandus platyrhynchus</name>
    <name type="common">Svalbard reindeer</name>
    <dbReference type="NCBI Taxonomy" id="3082113"/>
    <lineage>
        <taxon>Eukaryota</taxon>
        <taxon>Metazoa</taxon>
        <taxon>Chordata</taxon>
        <taxon>Craniata</taxon>
        <taxon>Vertebrata</taxon>
        <taxon>Euteleostomi</taxon>
        <taxon>Mammalia</taxon>
        <taxon>Eutheria</taxon>
        <taxon>Laurasiatheria</taxon>
        <taxon>Artiodactyla</taxon>
        <taxon>Ruminantia</taxon>
        <taxon>Pecora</taxon>
        <taxon>Cervidae</taxon>
        <taxon>Odocoileinae</taxon>
        <taxon>Rangifer</taxon>
    </lineage>
</organism>
<evidence type="ECO:0000313" key="1">
    <source>
        <dbReference type="EMBL" id="CAI9179604.1"/>
    </source>
</evidence>